<evidence type="ECO:0000256" key="1">
    <source>
        <dbReference type="SAM" id="MobiDB-lite"/>
    </source>
</evidence>
<evidence type="ECO:0000313" key="3">
    <source>
        <dbReference type="Proteomes" id="UP001596512"/>
    </source>
</evidence>
<reference evidence="3" key="1">
    <citation type="journal article" date="2019" name="Int. J. Syst. Evol. Microbiol.">
        <title>The Global Catalogue of Microorganisms (GCM) 10K type strain sequencing project: providing services to taxonomists for standard genome sequencing and annotation.</title>
        <authorList>
            <consortium name="The Broad Institute Genomics Platform"/>
            <consortium name="The Broad Institute Genome Sequencing Center for Infectious Disease"/>
            <person name="Wu L."/>
            <person name="Ma J."/>
        </authorList>
    </citation>
    <scope>NUCLEOTIDE SEQUENCE [LARGE SCALE GENOMIC DNA]</scope>
    <source>
        <strain evidence="3">JCM 17695</strain>
    </source>
</reference>
<feature type="compositionally biased region" description="Polar residues" evidence="1">
    <location>
        <begin position="1"/>
        <end position="12"/>
    </location>
</feature>
<feature type="compositionally biased region" description="Polar residues" evidence="1">
    <location>
        <begin position="39"/>
        <end position="56"/>
    </location>
</feature>
<evidence type="ECO:0000313" key="2">
    <source>
        <dbReference type="EMBL" id="MFC7616603.1"/>
    </source>
</evidence>
<feature type="region of interest" description="Disordered" evidence="1">
    <location>
        <begin position="1"/>
        <end position="65"/>
    </location>
</feature>
<name>A0ABW2TUW8_9PSEU</name>
<proteinExistence type="predicted"/>
<dbReference type="EMBL" id="JBHTEY010000004">
    <property type="protein sequence ID" value="MFC7616603.1"/>
    <property type="molecule type" value="Genomic_DNA"/>
</dbReference>
<keyword evidence="3" id="KW-1185">Reference proteome</keyword>
<dbReference type="Proteomes" id="UP001596512">
    <property type="component" value="Unassembled WGS sequence"/>
</dbReference>
<comment type="caution">
    <text evidence="2">The sequence shown here is derived from an EMBL/GenBank/DDBJ whole genome shotgun (WGS) entry which is preliminary data.</text>
</comment>
<protein>
    <submittedName>
        <fullName evidence="2">Uncharacterized protein</fullName>
    </submittedName>
</protein>
<accession>A0ABW2TUW8</accession>
<organism evidence="2 3">
    <name type="scientific">Actinokineospora soli</name>
    <dbReference type="NCBI Taxonomy" id="1048753"/>
    <lineage>
        <taxon>Bacteria</taxon>
        <taxon>Bacillati</taxon>
        <taxon>Actinomycetota</taxon>
        <taxon>Actinomycetes</taxon>
        <taxon>Pseudonocardiales</taxon>
        <taxon>Pseudonocardiaceae</taxon>
        <taxon>Actinokineospora</taxon>
    </lineage>
</organism>
<gene>
    <name evidence="2" type="ORF">ACFQV2_27235</name>
</gene>
<sequence>MAPMTRPSTVSPFSHAGGVLPHVGLSRSRTRPSAHRNDGSSNTVSPNQVAQPSVHAQPSELARCR</sequence>